<evidence type="ECO:0000313" key="1">
    <source>
        <dbReference type="EMBL" id="OMP06193.1"/>
    </source>
</evidence>
<name>A0A1R3KGI0_COCAP</name>
<sequence>MVSFKHRWDSSGKAFYELIKPSFPGSRN</sequence>
<protein>
    <submittedName>
        <fullName evidence="1">Uncharacterized protein</fullName>
    </submittedName>
</protein>
<dbReference type="AlphaFoldDB" id="A0A1R3KGI0"/>
<gene>
    <name evidence="1" type="ORF">CCACVL1_01685</name>
</gene>
<accession>A0A1R3KGI0</accession>
<dbReference type="Gramene" id="OMP06193">
    <property type="protein sequence ID" value="OMP06193"/>
    <property type="gene ID" value="CCACVL1_01685"/>
</dbReference>
<dbReference type="Proteomes" id="UP000188268">
    <property type="component" value="Unassembled WGS sequence"/>
</dbReference>
<evidence type="ECO:0000313" key="2">
    <source>
        <dbReference type="Proteomes" id="UP000188268"/>
    </source>
</evidence>
<proteinExistence type="predicted"/>
<keyword evidence="2" id="KW-1185">Reference proteome</keyword>
<dbReference type="EMBL" id="AWWV01005013">
    <property type="protein sequence ID" value="OMP06193.1"/>
    <property type="molecule type" value="Genomic_DNA"/>
</dbReference>
<reference evidence="1 2" key="1">
    <citation type="submission" date="2013-09" db="EMBL/GenBank/DDBJ databases">
        <title>Corchorus capsularis genome sequencing.</title>
        <authorList>
            <person name="Alam M."/>
            <person name="Haque M.S."/>
            <person name="Islam M.S."/>
            <person name="Emdad E.M."/>
            <person name="Islam M.M."/>
            <person name="Ahmed B."/>
            <person name="Halim A."/>
            <person name="Hossen Q.M.M."/>
            <person name="Hossain M.Z."/>
            <person name="Ahmed R."/>
            <person name="Khan M.M."/>
            <person name="Islam R."/>
            <person name="Rashid M.M."/>
            <person name="Khan S.A."/>
            <person name="Rahman M.S."/>
            <person name="Alam M."/>
        </authorList>
    </citation>
    <scope>NUCLEOTIDE SEQUENCE [LARGE SCALE GENOMIC DNA]</scope>
    <source>
        <strain evidence="2">cv. CVL-1</strain>
        <tissue evidence="1">Whole seedling</tissue>
    </source>
</reference>
<organism evidence="1 2">
    <name type="scientific">Corchorus capsularis</name>
    <name type="common">Jute</name>
    <dbReference type="NCBI Taxonomy" id="210143"/>
    <lineage>
        <taxon>Eukaryota</taxon>
        <taxon>Viridiplantae</taxon>
        <taxon>Streptophyta</taxon>
        <taxon>Embryophyta</taxon>
        <taxon>Tracheophyta</taxon>
        <taxon>Spermatophyta</taxon>
        <taxon>Magnoliopsida</taxon>
        <taxon>eudicotyledons</taxon>
        <taxon>Gunneridae</taxon>
        <taxon>Pentapetalae</taxon>
        <taxon>rosids</taxon>
        <taxon>malvids</taxon>
        <taxon>Malvales</taxon>
        <taxon>Malvaceae</taxon>
        <taxon>Grewioideae</taxon>
        <taxon>Apeibeae</taxon>
        <taxon>Corchorus</taxon>
    </lineage>
</organism>
<comment type="caution">
    <text evidence="1">The sequence shown here is derived from an EMBL/GenBank/DDBJ whole genome shotgun (WGS) entry which is preliminary data.</text>
</comment>